<sequence length="123" mass="14084">MLQQAEVVDLVHWETSQTWVLLLSLLVMDLTNSLLPLNTDLGKVLLVAKEDLQKGAKQAKVVLLQLSEEILPLEHHHQVQEYHLHHLPQTTGFLNPLEEVHHFQDQHLELGLVVMESLVLEEV</sequence>
<keyword evidence="2" id="KW-1185">Reference proteome</keyword>
<dbReference type="Proteomes" id="UP001497623">
    <property type="component" value="Unassembled WGS sequence"/>
</dbReference>
<protein>
    <submittedName>
        <fullName evidence="1">Uncharacterized protein</fullName>
    </submittedName>
</protein>
<reference evidence="1 2" key="1">
    <citation type="submission" date="2024-05" db="EMBL/GenBank/DDBJ databases">
        <authorList>
            <person name="Wallberg A."/>
        </authorList>
    </citation>
    <scope>NUCLEOTIDE SEQUENCE [LARGE SCALE GENOMIC DNA]</scope>
</reference>
<evidence type="ECO:0000313" key="1">
    <source>
        <dbReference type="EMBL" id="CAL4109746.1"/>
    </source>
</evidence>
<dbReference type="AlphaFoldDB" id="A0AAV2R0Z4"/>
<name>A0AAV2R0Z4_MEGNR</name>
<organism evidence="1 2">
    <name type="scientific">Meganyctiphanes norvegica</name>
    <name type="common">Northern krill</name>
    <name type="synonym">Thysanopoda norvegica</name>
    <dbReference type="NCBI Taxonomy" id="48144"/>
    <lineage>
        <taxon>Eukaryota</taxon>
        <taxon>Metazoa</taxon>
        <taxon>Ecdysozoa</taxon>
        <taxon>Arthropoda</taxon>
        <taxon>Crustacea</taxon>
        <taxon>Multicrustacea</taxon>
        <taxon>Malacostraca</taxon>
        <taxon>Eumalacostraca</taxon>
        <taxon>Eucarida</taxon>
        <taxon>Euphausiacea</taxon>
        <taxon>Euphausiidae</taxon>
        <taxon>Meganyctiphanes</taxon>
    </lineage>
</organism>
<comment type="caution">
    <text evidence="1">The sequence shown here is derived from an EMBL/GenBank/DDBJ whole genome shotgun (WGS) entry which is preliminary data.</text>
</comment>
<accession>A0AAV2R0Z4</accession>
<evidence type="ECO:0000313" key="2">
    <source>
        <dbReference type="Proteomes" id="UP001497623"/>
    </source>
</evidence>
<proteinExistence type="predicted"/>
<gene>
    <name evidence="1" type="ORF">MNOR_LOCUS19182</name>
</gene>
<dbReference type="EMBL" id="CAXKWB010014120">
    <property type="protein sequence ID" value="CAL4109746.1"/>
    <property type="molecule type" value="Genomic_DNA"/>
</dbReference>